<evidence type="ECO:0000313" key="2">
    <source>
        <dbReference type="EMBL" id="AOJ74555.1"/>
    </source>
</evidence>
<organism evidence="2 3">
    <name type="scientific">Burkholderia ubonensis</name>
    <dbReference type="NCBI Taxonomy" id="101571"/>
    <lineage>
        <taxon>Bacteria</taxon>
        <taxon>Pseudomonadati</taxon>
        <taxon>Pseudomonadota</taxon>
        <taxon>Betaproteobacteria</taxon>
        <taxon>Burkholderiales</taxon>
        <taxon>Burkholderiaceae</taxon>
        <taxon>Burkholderia</taxon>
        <taxon>Burkholderia cepacia complex</taxon>
    </lineage>
</organism>
<name>A0A1B4LBJ6_9BURK</name>
<dbReference type="EMBL" id="CP013420">
    <property type="protein sequence ID" value="AOJ74555.1"/>
    <property type="molecule type" value="Genomic_DNA"/>
</dbReference>
<keyword evidence="1" id="KW-0472">Membrane</keyword>
<evidence type="ECO:0000313" key="3">
    <source>
        <dbReference type="Proteomes" id="UP000243680"/>
    </source>
</evidence>
<proteinExistence type="predicted"/>
<keyword evidence="1" id="KW-0812">Transmembrane</keyword>
<feature type="transmembrane region" description="Helical" evidence="1">
    <location>
        <begin position="84"/>
        <end position="105"/>
    </location>
</feature>
<gene>
    <name evidence="2" type="ORF">WJ35_05380</name>
</gene>
<protein>
    <submittedName>
        <fullName evidence="2">Uncharacterized protein</fullName>
    </submittedName>
</protein>
<sequence>MGEGYHSTITPDIAEGIVELQRAINRAYSRLAHGATARKLADDEKDQIRLKAKVEEGSSLITADLGNFAEALARELVAKMTPEMLVISVVGTAVVAGATIAYKSFLKHRSEDKKVSVEMANKLAMSQEETKRLEVVTQALARNNDLKTLQADFDEVRNGFLRGVGDAKSMAVNDLAITHDDAKVVAMAARTPSEEAQLNGTYHVIATDLSTPDVVRLRIKRVQDGMEFHATFQDNSLDQAQILQLQQAEWGRTTVFLSINATIRRGEVTKAAVISVTPQPAAANDTTAL</sequence>
<reference evidence="2 3" key="1">
    <citation type="submission" date="2015-12" db="EMBL/GenBank/DDBJ databases">
        <title>Diversity of Burkholderia near neighbor genomes.</title>
        <authorList>
            <person name="Sahl J."/>
            <person name="Wagner D."/>
            <person name="Keim P."/>
        </authorList>
    </citation>
    <scope>NUCLEOTIDE SEQUENCE [LARGE SCALE GENOMIC DNA]</scope>
    <source>
        <strain evidence="2 3">MSMB0783</strain>
    </source>
</reference>
<dbReference type="AlphaFoldDB" id="A0A1B4LBJ6"/>
<keyword evidence="1" id="KW-1133">Transmembrane helix</keyword>
<evidence type="ECO:0000256" key="1">
    <source>
        <dbReference type="SAM" id="Phobius"/>
    </source>
</evidence>
<accession>A0A1B4LBJ6</accession>
<dbReference type="Proteomes" id="UP000243680">
    <property type="component" value="Chromosome 1"/>
</dbReference>